<name>A0ABD2NR78_9CUCU</name>
<organism evidence="7 8">
    <name type="scientific">Cryptolaemus montrouzieri</name>
    <dbReference type="NCBI Taxonomy" id="559131"/>
    <lineage>
        <taxon>Eukaryota</taxon>
        <taxon>Metazoa</taxon>
        <taxon>Ecdysozoa</taxon>
        <taxon>Arthropoda</taxon>
        <taxon>Hexapoda</taxon>
        <taxon>Insecta</taxon>
        <taxon>Pterygota</taxon>
        <taxon>Neoptera</taxon>
        <taxon>Endopterygota</taxon>
        <taxon>Coleoptera</taxon>
        <taxon>Polyphaga</taxon>
        <taxon>Cucujiformia</taxon>
        <taxon>Coccinelloidea</taxon>
        <taxon>Coccinellidae</taxon>
        <taxon>Scymninae</taxon>
        <taxon>Scymnini</taxon>
        <taxon>Cryptolaemus</taxon>
    </lineage>
</organism>
<sequence length="1080" mass="122636">MDYEEENEPLTDDQLLTQWFNDAALSQNNQEKLEYFHKIQEILLRKSPNLLSKYLSNVLNFTTDKNLDVKKALVGFIEELCKIRESYLPIVMVNLFMLLCDESIAVQKRVIQAAITIYRKMLAWLCRASHITEDMNSAWKQLTQIKQEITNMIDSDNDGVRTSAVKFLECVILLQTYPDEMENRKPNDFSLDDVPLTLKIARRRKLEEEASSLFEILLKFHNSPHISSANLLTCLGVLTNLAKTRAEFMSKVVSAILSLYRNLPPTLSTTQVNSVRKKLKTELTGLIKHPAAYDYVDQINPILLELGFSQNDITKMIPKAEERRKYTKRTLSFESLQLHQPKRQKIDAEIDVDAEESKDRKLTPEEINEKFVADKLTLEKVVEIIEISLTKLPDTMPVSFTKDYDKFVKAGSVGNKEIIHMLMANLLTENGLGPGGPIEKSEDKGKKREREGDDDRGDEDKAKKEKSKVPRVKTLKLGEITKPIDKELKENLLVGSVKRLLSCEQIINRTLHQKIISTLAASFCPVVKETIITFLINDLRSHIDIALAWLFEEYSIMQGFSRKPPLRKEAKIDQSYNILLCTLVSTASNDSFILSKILLEAPLVTDQALDQIKVLCRDEKRCEWVLSLLKDLTISKPPKQLTFLNVLLLFSTYEQNAVRDCALRHILELHRREDLKIIIEEFARMNLEFLKLKRPPEGLCGFNQGRLKSESWSDDFIKACLLPFISLLPADQVLIHDLASIYIQTSADIKRIILRLLDAPIRAMGMESTELLKLMKECPKGSETMVTRIIHILTEKEPPSMDLVQIVRDLYSSKVSDVRFLIPVLNGLTKKEIINALPKLIKLNPVVVKEVFNRLLGLHGDSPISPTELLVSLHIIDSTKADLKTVIKATSLCLQEKQVFTQEVMAVVLQQLMDQTPLPTLLMRTVIQALGSYPRLSGFVMNILQRLIIKQVWKQKVVWEGFIKCCQRTKPQSFAVLMQLPPPQLTEALNMCRELREPLKEHLLSLTEGQLAHIPSAVQEILLNPYRHSTDTPALPVVVPPLPVPPPEQTMVGVSPSVESTMVPAPVTSATSEPLPPGME</sequence>
<gene>
    <name evidence="7" type="ORF">HHI36_004328</name>
</gene>
<evidence type="ECO:0000259" key="5">
    <source>
        <dbReference type="Pfam" id="PF11935"/>
    </source>
</evidence>
<evidence type="ECO:0000256" key="3">
    <source>
        <dbReference type="ARBA" id="ARBA00023242"/>
    </source>
</evidence>
<comment type="caution">
    <text evidence="7">The sequence shown here is derived from an EMBL/GenBank/DDBJ whole genome shotgun (WGS) entry which is preliminary data.</text>
</comment>
<dbReference type="PANTHER" id="PTHR15245">
    <property type="entry name" value="SYMPLEKIN-RELATED"/>
    <property type="match status" value="1"/>
</dbReference>
<feature type="region of interest" description="Disordered" evidence="4">
    <location>
        <begin position="430"/>
        <end position="468"/>
    </location>
</feature>
<accession>A0ABD2NR78</accession>
<dbReference type="GO" id="GO:0006397">
    <property type="term" value="P:mRNA processing"/>
    <property type="evidence" value="ECO:0007669"/>
    <property type="project" value="UniProtKB-KW"/>
</dbReference>
<feature type="domain" description="Symplekin C-terminal" evidence="6">
    <location>
        <begin position="817"/>
        <end position="992"/>
    </location>
</feature>
<dbReference type="InterPro" id="IPR016024">
    <property type="entry name" value="ARM-type_fold"/>
</dbReference>
<comment type="subcellular location">
    <subcellularLocation>
        <location evidence="1">Nucleus</location>
    </subcellularLocation>
</comment>
<feature type="compositionally biased region" description="Basic and acidic residues" evidence="4">
    <location>
        <begin position="439"/>
        <end position="463"/>
    </location>
</feature>
<dbReference type="InterPro" id="IPR021850">
    <property type="entry name" value="Symplekin/Pta1"/>
</dbReference>
<dbReference type="Pfam" id="PF11935">
    <property type="entry name" value="SYMPK_PTA1_N"/>
    <property type="match status" value="1"/>
</dbReference>
<dbReference type="InterPro" id="IPR032460">
    <property type="entry name" value="Symplekin/Pta1_N"/>
</dbReference>
<evidence type="ECO:0000256" key="1">
    <source>
        <dbReference type="ARBA" id="ARBA00004123"/>
    </source>
</evidence>
<proteinExistence type="predicted"/>
<evidence type="ECO:0000259" key="6">
    <source>
        <dbReference type="Pfam" id="PF12295"/>
    </source>
</evidence>
<dbReference type="AlphaFoldDB" id="A0ABD2NR78"/>
<evidence type="ECO:0008006" key="9">
    <source>
        <dbReference type="Google" id="ProtNLM"/>
    </source>
</evidence>
<dbReference type="InterPro" id="IPR011989">
    <property type="entry name" value="ARM-like"/>
</dbReference>
<evidence type="ECO:0000256" key="4">
    <source>
        <dbReference type="SAM" id="MobiDB-lite"/>
    </source>
</evidence>
<reference evidence="7 8" key="1">
    <citation type="journal article" date="2021" name="BMC Biol.">
        <title>Horizontally acquired antibacterial genes associated with adaptive radiation of ladybird beetles.</title>
        <authorList>
            <person name="Li H.S."/>
            <person name="Tang X.F."/>
            <person name="Huang Y.H."/>
            <person name="Xu Z.Y."/>
            <person name="Chen M.L."/>
            <person name="Du X.Y."/>
            <person name="Qiu B.Y."/>
            <person name="Chen P.T."/>
            <person name="Zhang W."/>
            <person name="Slipinski A."/>
            <person name="Escalona H.E."/>
            <person name="Waterhouse R.M."/>
            <person name="Zwick A."/>
            <person name="Pang H."/>
        </authorList>
    </citation>
    <scope>NUCLEOTIDE SEQUENCE [LARGE SCALE GENOMIC DNA]</scope>
    <source>
        <strain evidence="7">SYSU2018</strain>
    </source>
</reference>
<feature type="domain" description="Symplekin/Pta1 N-terminal" evidence="5">
    <location>
        <begin position="104"/>
        <end position="325"/>
    </location>
</feature>
<dbReference type="GO" id="GO:0005634">
    <property type="term" value="C:nucleus"/>
    <property type="evidence" value="ECO:0007669"/>
    <property type="project" value="UniProtKB-SubCell"/>
</dbReference>
<dbReference type="PANTHER" id="PTHR15245:SF20">
    <property type="entry name" value="SYMPLEKIN"/>
    <property type="match status" value="1"/>
</dbReference>
<dbReference type="Pfam" id="PF12295">
    <property type="entry name" value="Symplekin_C"/>
    <property type="match status" value="1"/>
</dbReference>
<dbReference type="EMBL" id="JABFTP020000144">
    <property type="protein sequence ID" value="KAL3281104.1"/>
    <property type="molecule type" value="Genomic_DNA"/>
</dbReference>
<dbReference type="SUPFAM" id="SSF48371">
    <property type="entry name" value="ARM repeat"/>
    <property type="match status" value="1"/>
</dbReference>
<dbReference type="InterPro" id="IPR022075">
    <property type="entry name" value="Symplekin_C"/>
</dbReference>
<dbReference type="Proteomes" id="UP001516400">
    <property type="component" value="Unassembled WGS sequence"/>
</dbReference>
<keyword evidence="8" id="KW-1185">Reference proteome</keyword>
<evidence type="ECO:0000313" key="8">
    <source>
        <dbReference type="Proteomes" id="UP001516400"/>
    </source>
</evidence>
<evidence type="ECO:0000313" key="7">
    <source>
        <dbReference type="EMBL" id="KAL3281104.1"/>
    </source>
</evidence>
<keyword evidence="2" id="KW-0507">mRNA processing</keyword>
<evidence type="ECO:0000256" key="2">
    <source>
        <dbReference type="ARBA" id="ARBA00022664"/>
    </source>
</evidence>
<protein>
    <recommendedName>
        <fullName evidence="9">Symplekin</fullName>
    </recommendedName>
</protein>
<dbReference type="Gene3D" id="1.25.10.10">
    <property type="entry name" value="Leucine-rich Repeat Variant"/>
    <property type="match status" value="1"/>
</dbReference>
<keyword evidence="3" id="KW-0539">Nucleus</keyword>